<dbReference type="InterPro" id="IPR041431">
    <property type="entry name" value="Mvd1_C"/>
</dbReference>
<feature type="non-terminal residue" evidence="2">
    <location>
        <position position="174"/>
    </location>
</feature>
<keyword evidence="3" id="KW-1185">Reference proteome</keyword>
<dbReference type="SUPFAM" id="SSF55060">
    <property type="entry name" value="GHMP Kinase, C-terminal domain"/>
    <property type="match status" value="1"/>
</dbReference>
<dbReference type="Pfam" id="PF18376">
    <property type="entry name" value="MDD_C"/>
    <property type="match status" value="1"/>
</dbReference>
<dbReference type="PANTHER" id="PTHR10977:SF3">
    <property type="entry name" value="DIPHOSPHOMEVALONATE DECARBOXYLASE"/>
    <property type="match status" value="1"/>
</dbReference>
<evidence type="ECO:0000313" key="2">
    <source>
        <dbReference type="EMBL" id="KAG8447331.1"/>
    </source>
</evidence>
<dbReference type="Proteomes" id="UP000812440">
    <property type="component" value="Chromosome 8_10"/>
</dbReference>
<evidence type="ECO:0000313" key="3">
    <source>
        <dbReference type="Proteomes" id="UP000812440"/>
    </source>
</evidence>
<dbReference type="GO" id="GO:0004163">
    <property type="term" value="F:diphosphomevalonate decarboxylase activity"/>
    <property type="evidence" value="ECO:0007669"/>
    <property type="project" value="TreeGrafter"/>
</dbReference>
<accession>A0A8T2JY32</accession>
<sequence length="174" mass="19192">LRADVVVPERMETMIESIRKKDFEAFGQLTMRDSNQFHATCLDTFPPIFYLNNVSQRVISLVHQYNAFYGETKVAYSFDAGPNAVIFMLEPTVNEFVEVVKHRFPPKSNGQTFLKGLPVDRAVLSDGLHSAIASDPNPGGVSYIIVTKPGPGPMESQDATMDLLGGDGFPLHCV</sequence>
<comment type="caution">
    <text evidence="2">The sequence shown here is derived from an EMBL/GenBank/DDBJ whole genome shotgun (WGS) entry which is preliminary data.</text>
</comment>
<gene>
    <name evidence="2" type="ORF">GDO86_014700</name>
</gene>
<dbReference type="PANTHER" id="PTHR10977">
    <property type="entry name" value="DIPHOSPHOMEVALONATE DECARBOXYLASE"/>
    <property type="match status" value="1"/>
</dbReference>
<dbReference type="InterPro" id="IPR036554">
    <property type="entry name" value="GHMP_kinase_C_sf"/>
</dbReference>
<name>A0A8T2JY32_9PIPI</name>
<dbReference type="GO" id="GO:0005829">
    <property type="term" value="C:cytosol"/>
    <property type="evidence" value="ECO:0007669"/>
    <property type="project" value="TreeGrafter"/>
</dbReference>
<evidence type="ECO:0000259" key="1">
    <source>
        <dbReference type="Pfam" id="PF18376"/>
    </source>
</evidence>
<organism evidence="2 3">
    <name type="scientific">Hymenochirus boettgeri</name>
    <name type="common">Congo dwarf clawed frog</name>
    <dbReference type="NCBI Taxonomy" id="247094"/>
    <lineage>
        <taxon>Eukaryota</taxon>
        <taxon>Metazoa</taxon>
        <taxon>Chordata</taxon>
        <taxon>Craniata</taxon>
        <taxon>Vertebrata</taxon>
        <taxon>Euteleostomi</taxon>
        <taxon>Amphibia</taxon>
        <taxon>Batrachia</taxon>
        <taxon>Anura</taxon>
        <taxon>Pipoidea</taxon>
        <taxon>Pipidae</taxon>
        <taxon>Pipinae</taxon>
        <taxon>Hymenochirus</taxon>
    </lineage>
</organism>
<protein>
    <recommendedName>
        <fullName evidence="1">Mvd1 C-terminal domain-containing protein</fullName>
    </recommendedName>
</protein>
<dbReference type="OrthoDB" id="10253702at2759"/>
<reference evidence="2" key="1">
    <citation type="thesis" date="2020" institute="ProQuest LLC" country="789 East Eisenhower Parkway, Ann Arbor, MI, USA">
        <title>Comparative Genomics and Chromosome Evolution.</title>
        <authorList>
            <person name="Mudd A.B."/>
        </authorList>
    </citation>
    <scope>NUCLEOTIDE SEQUENCE</scope>
    <source>
        <strain evidence="2">Female2</strain>
        <tissue evidence="2">Blood</tissue>
    </source>
</reference>
<dbReference type="EMBL" id="JAACNH010000003">
    <property type="protein sequence ID" value="KAG8447331.1"/>
    <property type="molecule type" value="Genomic_DNA"/>
</dbReference>
<dbReference type="AlphaFoldDB" id="A0A8T2JY32"/>
<dbReference type="Gene3D" id="3.30.70.890">
    <property type="entry name" value="GHMP kinase, C-terminal domain"/>
    <property type="match status" value="1"/>
</dbReference>
<feature type="domain" description="Mvd1 C-terminal" evidence="1">
    <location>
        <begin position="2"/>
        <end position="154"/>
    </location>
</feature>
<proteinExistence type="predicted"/>
<dbReference type="GO" id="GO:0019287">
    <property type="term" value="P:isopentenyl diphosphate biosynthetic process, mevalonate pathway"/>
    <property type="evidence" value="ECO:0007669"/>
    <property type="project" value="TreeGrafter"/>
</dbReference>